<dbReference type="GO" id="GO:0016987">
    <property type="term" value="F:sigma factor activity"/>
    <property type="evidence" value="ECO:0007669"/>
    <property type="project" value="UniProtKB-KW"/>
</dbReference>
<dbReference type="PANTHER" id="PTHR43133:SF63">
    <property type="entry name" value="RNA POLYMERASE SIGMA FACTOR FECI-RELATED"/>
    <property type="match status" value="1"/>
</dbReference>
<dbReference type="EMBL" id="NFSB01000087">
    <property type="protein sequence ID" value="OUM26325.1"/>
    <property type="molecule type" value="Genomic_DNA"/>
</dbReference>
<dbReference type="InterPro" id="IPR007627">
    <property type="entry name" value="RNA_pol_sigma70_r2"/>
</dbReference>
<evidence type="ECO:0000313" key="8">
    <source>
        <dbReference type="Proteomes" id="UP000196082"/>
    </source>
</evidence>
<dbReference type="GO" id="GO:0006352">
    <property type="term" value="P:DNA-templated transcription initiation"/>
    <property type="evidence" value="ECO:0007669"/>
    <property type="project" value="InterPro"/>
</dbReference>
<dbReference type="InterPro" id="IPR039425">
    <property type="entry name" value="RNA_pol_sigma-70-like"/>
</dbReference>
<protein>
    <submittedName>
        <fullName evidence="7">RNA polymerase subunit sigma</fullName>
    </submittedName>
</protein>
<evidence type="ECO:0000256" key="1">
    <source>
        <dbReference type="ARBA" id="ARBA00010641"/>
    </source>
</evidence>
<dbReference type="Pfam" id="PF08281">
    <property type="entry name" value="Sigma70_r4_2"/>
    <property type="match status" value="1"/>
</dbReference>
<sequence length="167" mass="19160">MPEAPSSQSMQQLYLDNHGWLQQWLRRKTGCREQAADLAQDTFMRLLSQRKVEELKQPRAYLSRIARSLMIDQFRRRLLEQAYLESLAALPEPVEISPQERNVILETLLQIDQMLDGLGPRTREIFLLAQLDGLSHVAIGVRLNLSANTVSKHFVRAMAHCLLLIGD</sequence>
<gene>
    <name evidence="7" type="ORF">B8W72_24190</name>
</gene>
<comment type="similarity">
    <text evidence="1">Belongs to the sigma-70 factor family. ECF subfamily.</text>
</comment>
<dbReference type="SUPFAM" id="SSF88946">
    <property type="entry name" value="Sigma2 domain of RNA polymerase sigma factors"/>
    <property type="match status" value="1"/>
</dbReference>
<keyword evidence="3" id="KW-0731">Sigma factor</keyword>
<dbReference type="Gene3D" id="1.10.1740.10">
    <property type="match status" value="1"/>
</dbReference>
<organism evidence="7 8">
    <name type="scientific">Pseudomonas putida</name>
    <name type="common">Arthrobacter siderocapsulatus</name>
    <dbReference type="NCBI Taxonomy" id="303"/>
    <lineage>
        <taxon>Bacteria</taxon>
        <taxon>Pseudomonadati</taxon>
        <taxon>Pseudomonadota</taxon>
        <taxon>Gammaproteobacteria</taxon>
        <taxon>Pseudomonadales</taxon>
        <taxon>Pseudomonadaceae</taxon>
        <taxon>Pseudomonas</taxon>
    </lineage>
</organism>
<evidence type="ECO:0000256" key="4">
    <source>
        <dbReference type="ARBA" id="ARBA00023163"/>
    </source>
</evidence>
<evidence type="ECO:0000313" key="7">
    <source>
        <dbReference type="EMBL" id="OUM26325.1"/>
    </source>
</evidence>
<comment type="caution">
    <text evidence="7">The sequence shown here is derived from an EMBL/GenBank/DDBJ whole genome shotgun (WGS) entry which is preliminary data.</text>
</comment>
<accession>A0A1Y3KKV2</accession>
<dbReference type="InterPro" id="IPR013325">
    <property type="entry name" value="RNA_pol_sigma_r2"/>
</dbReference>
<reference evidence="7 8" key="1">
    <citation type="submission" date="2017-05" db="EMBL/GenBank/DDBJ databases">
        <title>Whole genome sequence of Pseudomonas putida isolate 1312 commercialized as a biostimulant.</title>
        <authorList>
            <person name="Crovadore J."/>
            <person name="Blanc P."/>
            <person name="Chablais R."/>
            <person name="Cochard B."/>
            <person name="Grizard D."/>
            <person name="Lefort F."/>
        </authorList>
    </citation>
    <scope>NUCLEOTIDE SEQUENCE [LARGE SCALE GENOMIC DNA]</scope>
    <source>
        <strain evidence="7 8">1312</strain>
    </source>
</reference>
<dbReference type="RefSeq" id="WP_086978196.1">
    <property type="nucleotide sequence ID" value="NZ_NFSB01000087.1"/>
</dbReference>
<evidence type="ECO:0000259" key="5">
    <source>
        <dbReference type="Pfam" id="PF04542"/>
    </source>
</evidence>
<dbReference type="Proteomes" id="UP000196082">
    <property type="component" value="Unassembled WGS sequence"/>
</dbReference>
<dbReference type="AlphaFoldDB" id="A0A1Y3KKV2"/>
<proteinExistence type="inferred from homology"/>
<dbReference type="InterPro" id="IPR014284">
    <property type="entry name" value="RNA_pol_sigma-70_dom"/>
</dbReference>
<dbReference type="PANTHER" id="PTHR43133">
    <property type="entry name" value="RNA POLYMERASE ECF-TYPE SIGMA FACTO"/>
    <property type="match status" value="1"/>
</dbReference>
<dbReference type="FunFam" id="1.10.1740.10:FF:000009">
    <property type="entry name" value="RNA polymerase sigma factor"/>
    <property type="match status" value="1"/>
</dbReference>
<evidence type="ECO:0000259" key="6">
    <source>
        <dbReference type="Pfam" id="PF08281"/>
    </source>
</evidence>
<evidence type="ECO:0000256" key="2">
    <source>
        <dbReference type="ARBA" id="ARBA00023015"/>
    </source>
</evidence>
<evidence type="ECO:0000256" key="3">
    <source>
        <dbReference type="ARBA" id="ARBA00023082"/>
    </source>
</evidence>
<dbReference type="GO" id="GO:0003677">
    <property type="term" value="F:DNA binding"/>
    <property type="evidence" value="ECO:0007669"/>
    <property type="project" value="InterPro"/>
</dbReference>
<dbReference type="InterPro" id="IPR013324">
    <property type="entry name" value="RNA_pol_sigma_r3/r4-like"/>
</dbReference>
<dbReference type="Pfam" id="PF04542">
    <property type="entry name" value="Sigma70_r2"/>
    <property type="match status" value="1"/>
</dbReference>
<dbReference type="NCBIfam" id="TIGR02937">
    <property type="entry name" value="sigma70-ECF"/>
    <property type="match status" value="1"/>
</dbReference>
<dbReference type="Gene3D" id="1.10.10.10">
    <property type="entry name" value="Winged helix-like DNA-binding domain superfamily/Winged helix DNA-binding domain"/>
    <property type="match status" value="1"/>
</dbReference>
<dbReference type="InterPro" id="IPR036388">
    <property type="entry name" value="WH-like_DNA-bd_sf"/>
</dbReference>
<dbReference type="InterPro" id="IPR013249">
    <property type="entry name" value="RNA_pol_sigma70_r4_t2"/>
</dbReference>
<dbReference type="SUPFAM" id="SSF88659">
    <property type="entry name" value="Sigma3 and sigma4 domains of RNA polymerase sigma factors"/>
    <property type="match status" value="1"/>
</dbReference>
<feature type="domain" description="RNA polymerase sigma factor 70 region 4 type 2" evidence="6">
    <location>
        <begin position="109"/>
        <end position="161"/>
    </location>
</feature>
<keyword evidence="2" id="KW-0805">Transcription regulation</keyword>
<feature type="domain" description="RNA polymerase sigma-70 region 2" evidence="5">
    <location>
        <begin position="13"/>
        <end position="77"/>
    </location>
</feature>
<name>A0A1Y3KKV2_PSEPU</name>
<keyword evidence="4" id="KW-0804">Transcription</keyword>